<dbReference type="InterPro" id="IPR036514">
    <property type="entry name" value="SGNH_hydro_sf"/>
</dbReference>
<accession>A0ABR0UQ99</accession>
<dbReference type="Gene3D" id="3.40.50.1110">
    <property type="entry name" value="SGNH hydrolase"/>
    <property type="match status" value="1"/>
</dbReference>
<protein>
    <recommendedName>
        <fullName evidence="8">GDSL esterase/lipase</fullName>
    </recommendedName>
</protein>
<evidence type="ECO:0000256" key="2">
    <source>
        <dbReference type="ARBA" id="ARBA00022729"/>
    </source>
</evidence>
<dbReference type="SUPFAM" id="SSF52266">
    <property type="entry name" value="SGNH hydrolase"/>
    <property type="match status" value="1"/>
</dbReference>
<evidence type="ECO:0000256" key="1">
    <source>
        <dbReference type="ARBA" id="ARBA00008668"/>
    </source>
</evidence>
<dbReference type="InterPro" id="IPR001087">
    <property type="entry name" value="GDSL"/>
</dbReference>
<keyword evidence="2 5" id="KW-0732">Signal</keyword>
<evidence type="ECO:0000256" key="5">
    <source>
        <dbReference type="SAM" id="SignalP"/>
    </source>
</evidence>
<dbReference type="Proteomes" id="UP001318860">
    <property type="component" value="Unassembled WGS sequence"/>
</dbReference>
<dbReference type="CDD" id="cd01837">
    <property type="entry name" value="SGNH_plant_lipase_like"/>
    <property type="match status" value="1"/>
</dbReference>
<name>A0ABR0UQ99_REHGL</name>
<evidence type="ECO:0000313" key="7">
    <source>
        <dbReference type="Proteomes" id="UP001318860"/>
    </source>
</evidence>
<feature type="signal peptide" evidence="5">
    <location>
        <begin position="1"/>
        <end position="32"/>
    </location>
</feature>
<sequence>MRWLLHSLPNDCHKKMAVAYAIILMLFASASSKSDSGCYESIVSFGDSLADTGNLLLLRPADNQPRAARPPYGRTFFHRPTGRCSDGRLVIDFIAQSLGLPLVQPYVGGENDGRSFSRGVNFAVIGATALDNGYYEKIGIHNKDTNVSLGTQLDWFQQFVAAIPVTTDGRKFLQNSLVLVGEIGGNDYNFPIMQEANAEMIQSLVPTVVDYIGSTIEELIKLGAETMLVPGNFPIGCLPIYLTQFETSSTAEDYDPKTGCLNWLNKFSRYHNKLLRKELNRIQELHPHVAIIYADYYNAAMRFYLSPNEFGFSTEGVLRACCGAGGPYNYNASAPCGIPPATCCDDPSSFASWDGIHFTEATYRLIAQVANLWSGIVSGSQFPGRKLKALG</sequence>
<dbReference type="PANTHER" id="PTHR22835:SF683">
    <property type="entry name" value="OS05G0506800 PROTEIN"/>
    <property type="match status" value="1"/>
</dbReference>
<dbReference type="EMBL" id="JABTTQ020002409">
    <property type="protein sequence ID" value="KAK6124315.1"/>
    <property type="molecule type" value="Genomic_DNA"/>
</dbReference>
<evidence type="ECO:0008006" key="8">
    <source>
        <dbReference type="Google" id="ProtNLM"/>
    </source>
</evidence>
<reference evidence="6 7" key="1">
    <citation type="journal article" date="2021" name="Comput. Struct. Biotechnol. J.">
        <title>De novo genome assembly of the potent medicinal plant Rehmannia glutinosa using nanopore technology.</title>
        <authorList>
            <person name="Ma L."/>
            <person name="Dong C."/>
            <person name="Song C."/>
            <person name="Wang X."/>
            <person name="Zheng X."/>
            <person name="Niu Y."/>
            <person name="Chen S."/>
            <person name="Feng W."/>
        </authorList>
    </citation>
    <scope>NUCLEOTIDE SEQUENCE [LARGE SCALE GENOMIC DNA]</scope>
    <source>
        <strain evidence="6">DH-2019</strain>
    </source>
</reference>
<evidence type="ECO:0000313" key="6">
    <source>
        <dbReference type="EMBL" id="KAK6124315.1"/>
    </source>
</evidence>
<dbReference type="Pfam" id="PF00657">
    <property type="entry name" value="Lipase_GDSL"/>
    <property type="match status" value="1"/>
</dbReference>
<gene>
    <name evidence="6" type="ORF">DH2020_041936</name>
</gene>
<keyword evidence="3" id="KW-0378">Hydrolase</keyword>
<keyword evidence="7" id="KW-1185">Reference proteome</keyword>
<evidence type="ECO:0000256" key="3">
    <source>
        <dbReference type="ARBA" id="ARBA00022801"/>
    </source>
</evidence>
<comment type="similarity">
    <text evidence="1">Belongs to the 'GDSL' lipolytic enzyme family.</text>
</comment>
<dbReference type="InterPro" id="IPR035669">
    <property type="entry name" value="SGNH_plant_lipase-like"/>
</dbReference>
<comment type="caution">
    <text evidence="6">The sequence shown here is derived from an EMBL/GenBank/DDBJ whole genome shotgun (WGS) entry which is preliminary data.</text>
</comment>
<evidence type="ECO:0000256" key="4">
    <source>
        <dbReference type="ARBA" id="ARBA00023180"/>
    </source>
</evidence>
<keyword evidence="4" id="KW-0325">Glycoprotein</keyword>
<dbReference type="PANTHER" id="PTHR22835">
    <property type="entry name" value="ZINC FINGER FYVE DOMAIN CONTAINING PROTEIN"/>
    <property type="match status" value="1"/>
</dbReference>
<organism evidence="6 7">
    <name type="scientific">Rehmannia glutinosa</name>
    <name type="common">Chinese foxglove</name>
    <dbReference type="NCBI Taxonomy" id="99300"/>
    <lineage>
        <taxon>Eukaryota</taxon>
        <taxon>Viridiplantae</taxon>
        <taxon>Streptophyta</taxon>
        <taxon>Embryophyta</taxon>
        <taxon>Tracheophyta</taxon>
        <taxon>Spermatophyta</taxon>
        <taxon>Magnoliopsida</taxon>
        <taxon>eudicotyledons</taxon>
        <taxon>Gunneridae</taxon>
        <taxon>Pentapetalae</taxon>
        <taxon>asterids</taxon>
        <taxon>lamiids</taxon>
        <taxon>Lamiales</taxon>
        <taxon>Orobanchaceae</taxon>
        <taxon>Rehmannieae</taxon>
        <taxon>Rehmannia</taxon>
    </lineage>
</organism>
<feature type="chain" id="PRO_5046065809" description="GDSL esterase/lipase" evidence="5">
    <location>
        <begin position="33"/>
        <end position="391"/>
    </location>
</feature>
<proteinExistence type="inferred from homology"/>